<keyword evidence="2" id="KW-0472">Membrane</keyword>
<dbReference type="SMART" id="SM00028">
    <property type="entry name" value="TPR"/>
    <property type="match status" value="3"/>
</dbReference>
<dbReference type="SUPFAM" id="SSF48452">
    <property type="entry name" value="TPR-like"/>
    <property type="match status" value="1"/>
</dbReference>
<dbReference type="AlphaFoldDB" id="A0A1I2FE61"/>
<feature type="transmembrane region" description="Helical" evidence="2">
    <location>
        <begin position="83"/>
        <end position="105"/>
    </location>
</feature>
<dbReference type="STRING" id="662367.SAMN05216167_12546"/>
<gene>
    <name evidence="3" type="ORF">SAMN05216167_12546</name>
</gene>
<dbReference type="RefSeq" id="WP_093833736.1">
    <property type="nucleotide sequence ID" value="NZ_FOLQ01000025.1"/>
</dbReference>
<keyword evidence="2" id="KW-1133">Transmembrane helix</keyword>
<dbReference type="Gene3D" id="1.25.40.10">
    <property type="entry name" value="Tetratricopeptide repeat domain"/>
    <property type="match status" value="1"/>
</dbReference>
<protein>
    <submittedName>
        <fullName evidence="3">Uncharacterized protein</fullName>
    </submittedName>
</protein>
<feature type="repeat" description="TPR" evidence="1">
    <location>
        <begin position="185"/>
        <end position="218"/>
    </location>
</feature>
<sequence length="315" mass="36091">MKHYVPKLIPEKYRVLPDYFRQENPLETTPVTDPVDYLWWALAGVFTLISLFVWTQHAGFGLCLLLFAFFASPWGRHRVEKGLRFYFTSSLKAGVLGLLAVASVVTGQQYRQQVAKTAEALRLEGIEKQRIEQEANRQHMIRLDSLRSYLTLADASLKKGAYIKSINLYSQSLRFASESNGVDNHHIWTGLAESYVRTRQYQQAIKQYDKLIAERSSDPEYQYKRALCYQKIGRKIEAISDLNDASLAGYKPATRLYNQLNPLLRRVLYYQTVCCDGSDSPSNAKGSGACSHHGGVCNWNKPIYKTYRKYDRTGF</sequence>
<accession>A0A1I2FE61</accession>
<evidence type="ECO:0000313" key="3">
    <source>
        <dbReference type="EMBL" id="SFF03038.1"/>
    </source>
</evidence>
<dbReference type="InterPro" id="IPR011990">
    <property type="entry name" value="TPR-like_helical_dom_sf"/>
</dbReference>
<dbReference type="EMBL" id="FOLQ01000025">
    <property type="protein sequence ID" value="SFF03038.1"/>
    <property type="molecule type" value="Genomic_DNA"/>
</dbReference>
<evidence type="ECO:0000256" key="1">
    <source>
        <dbReference type="PROSITE-ProRule" id="PRU00339"/>
    </source>
</evidence>
<dbReference type="InterPro" id="IPR019734">
    <property type="entry name" value="TPR_rpt"/>
</dbReference>
<keyword evidence="2" id="KW-0812">Transmembrane</keyword>
<reference evidence="3 4" key="1">
    <citation type="submission" date="2016-10" db="EMBL/GenBank/DDBJ databases">
        <authorList>
            <person name="de Groot N.N."/>
        </authorList>
    </citation>
    <scope>NUCLEOTIDE SEQUENCE [LARGE SCALE GENOMIC DNA]</scope>
    <source>
        <strain evidence="3 4">DSM 26130</strain>
    </source>
</reference>
<dbReference type="PROSITE" id="PS50005">
    <property type="entry name" value="TPR"/>
    <property type="match status" value="1"/>
</dbReference>
<evidence type="ECO:0000313" key="4">
    <source>
        <dbReference type="Proteomes" id="UP000198598"/>
    </source>
</evidence>
<name>A0A1I2FE61_9BACT</name>
<evidence type="ECO:0000256" key="2">
    <source>
        <dbReference type="SAM" id="Phobius"/>
    </source>
</evidence>
<proteinExistence type="predicted"/>
<dbReference type="Proteomes" id="UP000198598">
    <property type="component" value="Unassembled WGS sequence"/>
</dbReference>
<keyword evidence="4" id="KW-1185">Reference proteome</keyword>
<feature type="transmembrane region" description="Helical" evidence="2">
    <location>
        <begin position="38"/>
        <end position="71"/>
    </location>
</feature>
<organism evidence="3 4">
    <name type="scientific">Spirosoma endophyticum</name>
    <dbReference type="NCBI Taxonomy" id="662367"/>
    <lineage>
        <taxon>Bacteria</taxon>
        <taxon>Pseudomonadati</taxon>
        <taxon>Bacteroidota</taxon>
        <taxon>Cytophagia</taxon>
        <taxon>Cytophagales</taxon>
        <taxon>Cytophagaceae</taxon>
        <taxon>Spirosoma</taxon>
    </lineage>
</organism>
<keyword evidence="1" id="KW-0802">TPR repeat</keyword>